<accession>A0A1P8UXU8</accession>
<evidence type="ECO:0000313" key="2">
    <source>
        <dbReference type="Proteomes" id="UP000187059"/>
    </source>
</evidence>
<dbReference type="KEGG" id="paby:Ga0080574_TMP3888"/>
<protein>
    <submittedName>
        <fullName evidence="1">Uncharacterized protein</fullName>
    </submittedName>
</protein>
<proteinExistence type="predicted"/>
<dbReference type="EMBL" id="CP015093">
    <property type="protein sequence ID" value="APZ54222.1"/>
    <property type="molecule type" value="Genomic_DNA"/>
</dbReference>
<organism evidence="1 2">
    <name type="scientific">Salipiger abyssi</name>
    <dbReference type="NCBI Taxonomy" id="1250539"/>
    <lineage>
        <taxon>Bacteria</taxon>
        <taxon>Pseudomonadati</taxon>
        <taxon>Pseudomonadota</taxon>
        <taxon>Alphaproteobacteria</taxon>
        <taxon>Rhodobacterales</taxon>
        <taxon>Roseobacteraceae</taxon>
        <taxon>Salipiger</taxon>
    </lineage>
</organism>
<dbReference type="Proteomes" id="UP000187059">
    <property type="component" value="Chromosome"/>
</dbReference>
<name>A0A1P8UXU8_9RHOB</name>
<sequence length="47" mass="5046">MPLLTAPRRACQGITARRFEARPGTIAAIRDKRLIGGAAKAKLNQSV</sequence>
<gene>
    <name evidence="1" type="ORF">Ga0080574_TMP3888</name>
</gene>
<keyword evidence="2" id="KW-1185">Reference proteome</keyword>
<dbReference type="AlphaFoldDB" id="A0A1P8UXU8"/>
<dbReference type="STRING" id="1250539.Ga0080574_TMP3888"/>
<reference evidence="1 2" key="1">
    <citation type="submission" date="2016-04" db="EMBL/GenBank/DDBJ databases">
        <title>Deep-sea bacteria in the southern Pacific.</title>
        <authorList>
            <person name="Tang K."/>
        </authorList>
    </citation>
    <scope>NUCLEOTIDE SEQUENCE [LARGE SCALE GENOMIC DNA]</scope>
    <source>
        <strain evidence="1 2">JLT2014</strain>
    </source>
</reference>
<evidence type="ECO:0000313" key="1">
    <source>
        <dbReference type="EMBL" id="APZ54222.1"/>
    </source>
</evidence>